<keyword evidence="2" id="KW-1133">Transmembrane helix</keyword>
<comment type="caution">
    <text evidence="3">The sequence shown here is derived from an EMBL/GenBank/DDBJ whole genome shotgun (WGS) entry which is preliminary data.</text>
</comment>
<feature type="region of interest" description="Disordered" evidence="1">
    <location>
        <begin position="233"/>
        <end position="283"/>
    </location>
</feature>
<protein>
    <submittedName>
        <fullName evidence="3">Uncharacterized protein</fullName>
    </submittedName>
</protein>
<accession>A0A511K9N5</accession>
<evidence type="ECO:0000313" key="4">
    <source>
        <dbReference type="Proteomes" id="UP000321518"/>
    </source>
</evidence>
<feature type="compositionally biased region" description="Low complexity" evidence="1">
    <location>
        <begin position="260"/>
        <end position="276"/>
    </location>
</feature>
<name>A0A511K9N5_RHOTO</name>
<sequence length="283" mass="30609">MMYQLLTALMSTAPPPLNARPTIAQTLENWVVPFFALGVEAYYVYRAVHVTKHRILQALAISLGFAALVGFLGFAVVNTQIRFGAAIPPKQALTYIFSACWAFALDGLVCASILVYELVYKRRATNVKSSLVQQFAEVALRSSGLVVVMLISTAVVVTLAYVSENPVYVQTSVAISRIFPFISCCIVLTCLLERPSLNDSYTDPTLTFGSTLDAVTASRQPRPSTQVFAVTVLPTDDDEESSPMDEKGEGGGGIGKLDLSYSATGSSRSSRSSWLRDGGREAR</sequence>
<evidence type="ECO:0000313" key="3">
    <source>
        <dbReference type="EMBL" id="GEM07068.1"/>
    </source>
</evidence>
<feature type="transmembrane region" description="Helical" evidence="2">
    <location>
        <begin position="95"/>
        <end position="119"/>
    </location>
</feature>
<feature type="transmembrane region" description="Helical" evidence="2">
    <location>
        <begin position="140"/>
        <end position="162"/>
    </location>
</feature>
<keyword evidence="2" id="KW-0812">Transmembrane</keyword>
<dbReference type="EMBL" id="BJWK01000002">
    <property type="protein sequence ID" value="GEM07068.1"/>
    <property type="molecule type" value="Genomic_DNA"/>
</dbReference>
<dbReference type="OrthoDB" id="10404929at2759"/>
<keyword evidence="2" id="KW-0472">Membrane</keyword>
<organism evidence="3 4">
    <name type="scientific">Rhodotorula toruloides</name>
    <name type="common">Yeast</name>
    <name type="synonym">Rhodosporidium toruloides</name>
    <dbReference type="NCBI Taxonomy" id="5286"/>
    <lineage>
        <taxon>Eukaryota</taxon>
        <taxon>Fungi</taxon>
        <taxon>Dikarya</taxon>
        <taxon>Basidiomycota</taxon>
        <taxon>Pucciniomycotina</taxon>
        <taxon>Microbotryomycetes</taxon>
        <taxon>Sporidiobolales</taxon>
        <taxon>Sporidiobolaceae</taxon>
        <taxon>Rhodotorula</taxon>
    </lineage>
</organism>
<dbReference type="AlphaFoldDB" id="A0A511K9N5"/>
<reference evidence="3 4" key="1">
    <citation type="submission" date="2019-07" db="EMBL/GenBank/DDBJ databases">
        <title>Rhodotorula toruloides NBRC10032 genome sequencing.</title>
        <authorList>
            <person name="Shida Y."/>
            <person name="Takaku H."/>
            <person name="Ogasawara W."/>
            <person name="Mori K."/>
        </authorList>
    </citation>
    <scope>NUCLEOTIDE SEQUENCE [LARGE SCALE GENOMIC DNA]</scope>
    <source>
        <strain evidence="3 4">NBRC10032</strain>
    </source>
</reference>
<evidence type="ECO:0000256" key="1">
    <source>
        <dbReference type="SAM" id="MobiDB-lite"/>
    </source>
</evidence>
<proteinExistence type="predicted"/>
<evidence type="ECO:0000256" key="2">
    <source>
        <dbReference type="SAM" id="Phobius"/>
    </source>
</evidence>
<feature type="transmembrane region" description="Helical" evidence="2">
    <location>
        <begin position="55"/>
        <end position="75"/>
    </location>
</feature>
<gene>
    <name evidence="3" type="ORF">Rt10032_c02g1085</name>
</gene>
<feature type="transmembrane region" description="Helical" evidence="2">
    <location>
        <begin position="174"/>
        <end position="192"/>
    </location>
</feature>
<dbReference type="Proteomes" id="UP000321518">
    <property type="component" value="Unassembled WGS sequence"/>
</dbReference>